<reference evidence="2 3" key="1">
    <citation type="journal article" date="2016" name="Sci. Rep.">
        <title>The Dendrobium catenatum Lindl. genome sequence provides insights into polysaccharide synthase, floral development and adaptive evolution.</title>
        <authorList>
            <person name="Zhang G.Q."/>
            <person name="Xu Q."/>
            <person name="Bian C."/>
            <person name="Tsai W.C."/>
            <person name="Yeh C.M."/>
            <person name="Liu K.W."/>
            <person name="Yoshida K."/>
            <person name="Zhang L.S."/>
            <person name="Chang S.B."/>
            <person name="Chen F."/>
            <person name="Shi Y."/>
            <person name="Su Y.Y."/>
            <person name="Zhang Y.Q."/>
            <person name="Chen L.J."/>
            <person name="Yin Y."/>
            <person name="Lin M."/>
            <person name="Huang H."/>
            <person name="Deng H."/>
            <person name="Wang Z.W."/>
            <person name="Zhu S.L."/>
            <person name="Zhao X."/>
            <person name="Deng C."/>
            <person name="Niu S.C."/>
            <person name="Huang J."/>
            <person name="Wang M."/>
            <person name="Liu G.H."/>
            <person name="Yang H.J."/>
            <person name="Xiao X.J."/>
            <person name="Hsiao Y.Y."/>
            <person name="Wu W.L."/>
            <person name="Chen Y.Y."/>
            <person name="Mitsuda N."/>
            <person name="Ohme-Takagi M."/>
            <person name="Luo Y.B."/>
            <person name="Van de Peer Y."/>
            <person name="Liu Z.J."/>
        </authorList>
    </citation>
    <scope>NUCLEOTIDE SEQUENCE [LARGE SCALE GENOMIC DNA]</scope>
    <source>
        <tissue evidence="2">The whole plant</tissue>
    </source>
</reference>
<protein>
    <recommendedName>
        <fullName evidence="1">Integrase zinc-binding domain-containing protein</fullName>
    </recommendedName>
</protein>
<sequence length="295" mass="33840">MDRGFVRPSVSPWGAPVLFVKKKDGTLRMCVDYRDLNKVTIKNKYPLRRWLELIKDYDLTIKYQPGKANVVADALSRKSSGLSGIQLTFDDFLIQDMERLQLEVISSSSLDSRVLTQLSIQSSLEERIQEAQKLDSDYLTLIAQIESGKKPDIRISDSGVIFCKNRLWIPVFGDLRKEIMYESHHSGYTVHPGSGKMYGDMKGLFWWPGMKKDVADFVARCEACQLVKAEHQRPGGFLQSLPIPEWKWEEVTIDFSMGFPRSRQGHDAIWVIMDRLTKSAHFLPIRQTDPVDRLA</sequence>
<gene>
    <name evidence="2" type="ORF">MA16_Dca007202</name>
</gene>
<dbReference type="InterPro" id="IPR050951">
    <property type="entry name" value="Retrovirus_Pol_polyprotein"/>
</dbReference>
<accession>A0A2I0W6C3</accession>
<evidence type="ECO:0000313" key="2">
    <source>
        <dbReference type="EMBL" id="PKU71206.1"/>
    </source>
</evidence>
<name>A0A2I0W6C3_9ASPA</name>
<feature type="domain" description="Integrase zinc-binding" evidence="1">
    <location>
        <begin position="174"/>
        <end position="229"/>
    </location>
</feature>
<proteinExistence type="predicted"/>
<dbReference type="AlphaFoldDB" id="A0A2I0W6C3"/>
<dbReference type="SUPFAM" id="SSF53098">
    <property type="entry name" value="Ribonuclease H-like"/>
    <property type="match status" value="1"/>
</dbReference>
<dbReference type="PANTHER" id="PTHR37984">
    <property type="entry name" value="PROTEIN CBG26694"/>
    <property type="match status" value="1"/>
</dbReference>
<reference evidence="2 3" key="2">
    <citation type="journal article" date="2017" name="Nature">
        <title>The Apostasia genome and the evolution of orchids.</title>
        <authorList>
            <person name="Zhang G.Q."/>
            <person name="Liu K.W."/>
            <person name="Li Z."/>
            <person name="Lohaus R."/>
            <person name="Hsiao Y.Y."/>
            <person name="Niu S.C."/>
            <person name="Wang J.Y."/>
            <person name="Lin Y.C."/>
            <person name="Xu Q."/>
            <person name="Chen L.J."/>
            <person name="Yoshida K."/>
            <person name="Fujiwara S."/>
            <person name="Wang Z.W."/>
            <person name="Zhang Y.Q."/>
            <person name="Mitsuda N."/>
            <person name="Wang M."/>
            <person name="Liu G.H."/>
            <person name="Pecoraro L."/>
            <person name="Huang H.X."/>
            <person name="Xiao X.J."/>
            <person name="Lin M."/>
            <person name="Wu X.Y."/>
            <person name="Wu W.L."/>
            <person name="Chen Y.Y."/>
            <person name="Chang S.B."/>
            <person name="Sakamoto S."/>
            <person name="Ohme-Takagi M."/>
            <person name="Yagi M."/>
            <person name="Zeng S.J."/>
            <person name="Shen C.Y."/>
            <person name="Yeh C.M."/>
            <person name="Luo Y.B."/>
            <person name="Tsai W.C."/>
            <person name="Van de Peer Y."/>
            <person name="Liu Z.J."/>
        </authorList>
    </citation>
    <scope>NUCLEOTIDE SEQUENCE [LARGE SCALE GENOMIC DNA]</scope>
    <source>
        <tissue evidence="2">The whole plant</tissue>
    </source>
</reference>
<dbReference type="Gene3D" id="3.10.10.10">
    <property type="entry name" value="HIV Type 1 Reverse Transcriptase, subunit A, domain 1"/>
    <property type="match status" value="1"/>
</dbReference>
<dbReference type="EMBL" id="KZ502882">
    <property type="protein sequence ID" value="PKU71206.1"/>
    <property type="molecule type" value="Genomic_DNA"/>
</dbReference>
<organism evidence="2 3">
    <name type="scientific">Dendrobium catenatum</name>
    <dbReference type="NCBI Taxonomy" id="906689"/>
    <lineage>
        <taxon>Eukaryota</taxon>
        <taxon>Viridiplantae</taxon>
        <taxon>Streptophyta</taxon>
        <taxon>Embryophyta</taxon>
        <taxon>Tracheophyta</taxon>
        <taxon>Spermatophyta</taxon>
        <taxon>Magnoliopsida</taxon>
        <taxon>Liliopsida</taxon>
        <taxon>Asparagales</taxon>
        <taxon>Orchidaceae</taxon>
        <taxon>Epidendroideae</taxon>
        <taxon>Malaxideae</taxon>
        <taxon>Dendrobiinae</taxon>
        <taxon>Dendrobium</taxon>
    </lineage>
</organism>
<keyword evidence="3" id="KW-1185">Reference proteome</keyword>
<evidence type="ECO:0000313" key="3">
    <source>
        <dbReference type="Proteomes" id="UP000233837"/>
    </source>
</evidence>
<dbReference type="Pfam" id="PF17921">
    <property type="entry name" value="Integrase_H2C2"/>
    <property type="match status" value="1"/>
</dbReference>
<dbReference type="PANTHER" id="PTHR37984:SF5">
    <property type="entry name" value="PROTEIN NYNRIN-LIKE"/>
    <property type="match status" value="1"/>
</dbReference>
<dbReference type="InterPro" id="IPR012337">
    <property type="entry name" value="RNaseH-like_sf"/>
</dbReference>
<dbReference type="Gene3D" id="1.10.340.70">
    <property type="match status" value="1"/>
</dbReference>
<dbReference type="InterPro" id="IPR043502">
    <property type="entry name" value="DNA/RNA_pol_sf"/>
</dbReference>
<evidence type="ECO:0000259" key="1">
    <source>
        <dbReference type="Pfam" id="PF17921"/>
    </source>
</evidence>
<dbReference type="Proteomes" id="UP000233837">
    <property type="component" value="Unassembled WGS sequence"/>
</dbReference>
<dbReference type="SUPFAM" id="SSF56672">
    <property type="entry name" value="DNA/RNA polymerases"/>
    <property type="match status" value="1"/>
</dbReference>
<dbReference type="InterPro" id="IPR041588">
    <property type="entry name" value="Integrase_H2C2"/>
</dbReference>